<organism evidence="1 2">
    <name type="scientific">Gigaspora rosea</name>
    <dbReference type="NCBI Taxonomy" id="44941"/>
    <lineage>
        <taxon>Eukaryota</taxon>
        <taxon>Fungi</taxon>
        <taxon>Fungi incertae sedis</taxon>
        <taxon>Mucoromycota</taxon>
        <taxon>Glomeromycotina</taxon>
        <taxon>Glomeromycetes</taxon>
        <taxon>Diversisporales</taxon>
        <taxon>Gigasporaceae</taxon>
        <taxon>Gigaspora</taxon>
    </lineage>
</organism>
<evidence type="ECO:0000313" key="2">
    <source>
        <dbReference type="Proteomes" id="UP000266673"/>
    </source>
</evidence>
<accession>A0A397V8I0</accession>
<dbReference type="InterPro" id="IPR032675">
    <property type="entry name" value="LRR_dom_sf"/>
</dbReference>
<evidence type="ECO:0000313" key="1">
    <source>
        <dbReference type="EMBL" id="RIB18221.1"/>
    </source>
</evidence>
<sequence length="646" mass="74733">MKLFPEILDHIFNYLINDKKTLHSCILVNMDWCKSAVPILWKQPFMLIDVAKPLDKIINIYSRFLSDDARAMLMIQGLKLPDYLLPTYYNTDVEMNDSGCSSSSYNNNYSAKNRINNSLFYYPCFLRKFKYETFILCLEQWYTEVLEPLQIIDETNVDLKHTQIITQHNYHTSSFTISIPSASNDTVSKISQYRAEEKQKIKTAWCPTLSIEFFKIFLNAGIKLDSLDLQFQQCYSIKNVDHLKVIPKLPKARASLSNLVEFMPKGVDDDTYEQYYSKICRKIKTLKLQDLNTGNLGAISLITSQFSLEHVVISNYSSYMAGNAIHRIFDALESQASYLKSVEIRNSFIQDNHIASKEFCWPELEELRIVNNDQNLVKMPLGVGPFPKLKKIFISQQFIPVDLEQLLKNTLNQDDGNNNKINGANNVYDVNSVNIVNNENKESNDGIGSVNESSLTHINLNIQIHSAELSTILRTIATYCSQNLLHFDSTIDFHSIPLLFNLLKSCPNLESLSIWNPFFNQYTEDDYRMLISYFPKTLKKFVISTTYKDISYGSLKILLKEISIKLDVLDLGSCKKLDHRSVEIIDECAKENLRNMPKKILFNKNNFEFWCHELEDKFLELDTMGVRLCDFNDEGRDESELYFICD</sequence>
<protein>
    <recommendedName>
        <fullName evidence="3">F-box domain-containing protein</fullName>
    </recommendedName>
</protein>
<dbReference type="AlphaFoldDB" id="A0A397V8I0"/>
<dbReference type="SUPFAM" id="SSF52047">
    <property type="entry name" value="RNI-like"/>
    <property type="match status" value="1"/>
</dbReference>
<dbReference type="Proteomes" id="UP000266673">
    <property type="component" value="Unassembled WGS sequence"/>
</dbReference>
<name>A0A397V8I0_9GLOM</name>
<comment type="caution">
    <text evidence="1">The sequence shown here is derived from an EMBL/GenBank/DDBJ whole genome shotgun (WGS) entry which is preliminary data.</text>
</comment>
<reference evidence="1 2" key="1">
    <citation type="submission" date="2018-06" db="EMBL/GenBank/DDBJ databases">
        <title>Comparative genomics reveals the genomic features of Rhizophagus irregularis, R. cerebriforme, R. diaphanum and Gigaspora rosea, and their symbiotic lifestyle signature.</title>
        <authorList>
            <person name="Morin E."/>
            <person name="San Clemente H."/>
            <person name="Chen E.C.H."/>
            <person name="De La Providencia I."/>
            <person name="Hainaut M."/>
            <person name="Kuo A."/>
            <person name="Kohler A."/>
            <person name="Murat C."/>
            <person name="Tang N."/>
            <person name="Roy S."/>
            <person name="Loubradou J."/>
            <person name="Henrissat B."/>
            <person name="Grigoriev I.V."/>
            <person name="Corradi N."/>
            <person name="Roux C."/>
            <person name="Martin F.M."/>
        </authorList>
    </citation>
    <scope>NUCLEOTIDE SEQUENCE [LARGE SCALE GENOMIC DNA]</scope>
    <source>
        <strain evidence="1 2">DAOM 194757</strain>
    </source>
</reference>
<dbReference type="Gene3D" id="3.80.10.10">
    <property type="entry name" value="Ribonuclease Inhibitor"/>
    <property type="match status" value="1"/>
</dbReference>
<dbReference type="EMBL" id="QKWP01000554">
    <property type="protein sequence ID" value="RIB18221.1"/>
    <property type="molecule type" value="Genomic_DNA"/>
</dbReference>
<evidence type="ECO:0008006" key="3">
    <source>
        <dbReference type="Google" id="ProtNLM"/>
    </source>
</evidence>
<dbReference type="OrthoDB" id="2367128at2759"/>
<proteinExistence type="predicted"/>
<keyword evidence="2" id="KW-1185">Reference proteome</keyword>
<gene>
    <name evidence="1" type="ORF">C2G38_1366085</name>
</gene>